<sequence>MLQLQDVEVEAIYKELHEVSDEPSVFVVILYKNLPVMEGDFFKRSGENRLISVPFVLELDISTANIINPEVYYEMKSNKAIERKITNTINDAFVNRKGN</sequence>
<name>A0ABW2PMK7_9BACL</name>
<dbReference type="RefSeq" id="WP_214787113.1">
    <property type="nucleotide sequence ID" value="NZ_JANIEL010000112.1"/>
</dbReference>
<organism evidence="1 2">
    <name type="scientific">Exiguobacterium aestuarii</name>
    <dbReference type="NCBI Taxonomy" id="273527"/>
    <lineage>
        <taxon>Bacteria</taxon>
        <taxon>Bacillati</taxon>
        <taxon>Bacillota</taxon>
        <taxon>Bacilli</taxon>
        <taxon>Bacillales</taxon>
        <taxon>Bacillales Family XII. Incertae Sedis</taxon>
        <taxon>Exiguobacterium</taxon>
    </lineage>
</organism>
<evidence type="ECO:0000313" key="2">
    <source>
        <dbReference type="Proteomes" id="UP001596439"/>
    </source>
</evidence>
<reference evidence="2" key="1">
    <citation type="journal article" date="2019" name="Int. J. Syst. Evol. Microbiol.">
        <title>The Global Catalogue of Microorganisms (GCM) 10K type strain sequencing project: providing services to taxonomists for standard genome sequencing and annotation.</title>
        <authorList>
            <consortium name="The Broad Institute Genomics Platform"/>
            <consortium name="The Broad Institute Genome Sequencing Center for Infectious Disease"/>
            <person name="Wu L."/>
            <person name="Ma J."/>
        </authorList>
    </citation>
    <scope>NUCLEOTIDE SEQUENCE [LARGE SCALE GENOMIC DNA]</scope>
    <source>
        <strain evidence="2">CCUG 55590</strain>
    </source>
</reference>
<proteinExistence type="predicted"/>
<dbReference type="Proteomes" id="UP001596439">
    <property type="component" value="Unassembled WGS sequence"/>
</dbReference>
<comment type="caution">
    <text evidence="1">The sequence shown here is derived from an EMBL/GenBank/DDBJ whole genome shotgun (WGS) entry which is preliminary data.</text>
</comment>
<gene>
    <name evidence="1" type="ORF">ACFQO8_03875</name>
</gene>
<dbReference type="EMBL" id="JBHTCE010000001">
    <property type="protein sequence ID" value="MFC7389270.1"/>
    <property type="molecule type" value="Genomic_DNA"/>
</dbReference>
<keyword evidence="2" id="KW-1185">Reference proteome</keyword>
<accession>A0ABW2PMK7</accession>
<protein>
    <submittedName>
        <fullName evidence="1">Uncharacterized protein</fullName>
    </submittedName>
</protein>
<evidence type="ECO:0000313" key="1">
    <source>
        <dbReference type="EMBL" id="MFC7389270.1"/>
    </source>
</evidence>